<dbReference type="Proteomes" id="UP001576774">
    <property type="component" value="Unassembled WGS sequence"/>
</dbReference>
<reference evidence="2 3" key="1">
    <citation type="submission" date="2024-09" db="EMBL/GenBank/DDBJ databases">
        <title>Floridaenema gen nov. (Aerosakkonemataceae, Aerosakkonematales ord. nov., Cyanobacteria) from benthic tropical and subtropical fresh waters, with the description of four new species.</title>
        <authorList>
            <person name="Moretto J.A."/>
            <person name="Berthold D.E."/>
            <person name="Lefler F.W."/>
            <person name="Huang I.-S."/>
            <person name="Laughinghouse H. IV."/>
        </authorList>
    </citation>
    <scope>NUCLEOTIDE SEQUENCE [LARGE SCALE GENOMIC DNA]</scope>
    <source>
        <strain evidence="2 3">BLCC-F46</strain>
    </source>
</reference>
<dbReference type="EMBL" id="JBHFNQ010000194">
    <property type="protein sequence ID" value="MFB2880056.1"/>
    <property type="molecule type" value="Genomic_DNA"/>
</dbReference>
<comment type="caution">
    <text evidence="2">The sequence shown here is derived from an EMBL/GenBank/DDBJ whole genome shotgun (WGS) entry which is preliminary data.</text>
</comment>
<organism evidence="2 3">
    <name type="scientific">Floridaenema aerugineum BLCC-F46</name>
    <dbReference type="NCBI Taxonomy" id="3153654"/>
    <lineage>
        <taxon>Bacteria</taxon>
        <taxon>Bacillati</taxon>
        <taxon>Cyanobacteriota</taxon>
        <taxon>Cyanophyceae</taxon>
        <taxon>Oscillatoriophycideae</taxon>
        <taxon>Aerosakkonematales</taxon>
        <taxon>Aerosakkonemataceae</taxon>
        <taxon>Floridanema</taxon>
        <taxon>Floridanema aerugineum</taxon>
    </lineage>
</organism>
<evidence type="ECO:0000313" key="2">
    <source>
        <dbReference type="EMBL" id="MFB2880056.1"/>
    </source>
</evidence>
<gene>
    <name evidence="2" type="ORF">ACE1CC_24660</name>
</gene>
<dbReference type="InterPro" id="IPR025478">
    <property type="entry name" value="COP23"/>
</dbReference>
<accession>A0ABV4XBZ6</accession>
<protein>
    <submittedName>
        <fullName evidence="2">COP23 domain-containing protein</fullName>
    </submittedName>
</protein>
<evidence type="ECO:0000256" key="1">
    <source>
        <dbReference type="SAM" id="SignalP"/>
    </source>
</evidence>
<keyword evidence="1" id="KW-0732">Signal</keyword>
<feature type="signal peptide" evidence="1">
    <location>
        <begin position="1"/>
        <end position="25"/>
    </location>
</feature>
<dbReference type="RefSeq" id="WP_413273085.1">
    <property type="nucleotide sequence ID" value="NZ_JBHFNQ010000194.1"/>
</dbReference>
<feature type="chain" id="PRO_5046436930" evidence="1">
    <location>
        <begin position="26"/>
        <end position="190"/>
    </location>
</feature>
<name>A0ABV4XBZ6_9CYAN</name>
<sequence length="190" mass="21656">MNLKSTSVQKVALLALTFGATIAFVQPNFAQGNENSNRTFLCGAYKNSYATFVNNRQVGQYIPFIYWNSDYFRRGGHDPVSRCRTVSDKFESEYKKDRLNYITSGSRGRQTVICTAARKGGECVEVLFTLKPGDDADRVLREIFEIRTLGSNKPVEQSSYITRESANGETRFYVDVSSFIRALDRNRIRR</sequence>
<proteinExistence type="predicted"/>
<dbReference type="Pfam" id="PF14218">
    <property type="entry name" value="COP23"/>
    <property type="match status" value="1"/>
</dbReference>
<keyword evidence="3" id="KW-1185">Reference proteome</keyword>
<evidence type="ECO:0000313" key="3">
    <source>
        <dbReference type="Proteomes" id="UP001576774"/>
    </source>
</evidence>